<feature type="domain" description="R13L1/DRL21-like LRR repeat region" evidence="6">
    <location>
        <begin position="551"/>
        <end position="643"/>
    </location>
</feature>
<dbReference type="GO" id="GO:0043531">
    <property type="term" value="F:ADP binding"/>
    <property type="evidence" value="ECO:0007669"/>
    <property type="project" value="InterPro"/>
</dbReference>
<dbReference type="InterPro" id="IPR055414">
    <property type="entry name" value="LRR_R13L4/SHOC2-like"/>
</dbReference>
<dbReference type="GO" id="GO:0098542">
    <property type="term" value="P:defense response to other organism"/>
    <property type="evidence" value="ECO:0007669"/>
    <property type="project" value="TreeGrafter"/>
</dbReference>
<reference evidence="8" key="1">
    <citation type="submission" date="2013-09" db="EMBL/GenBank/DDBJ databases">
        <title>Corchorus olitorius genome sequencing.</title>
        <authorList>
            <person name="Alam M."/>
            <person name="Haque M.S."/>
            <person name="Islam M.S."/>
            <person name="Emdad E.M."/>
            <person name="Islam M.M."/>
            <person name="Ahmed B."/>
            <person name="Halim A."/>
            <person name="Hossen Q.M.M."/>
            <person name="Hossain M.Z."/>
            <person name="Ahmed R."/>
            <person name="Khan M.M."/>
            <person name="Islam R."/>
            <person name="Rashid M.M."/>
            <person name="Khan S.A."/>
            <person name="Rahman M.S."/>
            <person name="Alam M."/>
            <person name="Yahiya A.S."/>
            <person name="Khan M.S."/>
            <person name="Azam M.S."/>
            <person name="Haque T."/>
            <person name="Lashkar M.Z.H."/>
            <person name="Akhand A.I."/>
            <person name="Morshed G."/>
            <person name="Roy S."/>
            <person name="Uddin K.S."/>
            <person name="Rabeya T."/>
            <person name="Hossain A.S."/>
            <person name="Chowdhury A."/>
            <person name="Snigdha A.R."/>
            <person name="Mortoza M.S."/>
            <person name="Matin S.A."/>
            <person name="Hoque S.M.E."/>
            <person name="Islam M.K."/>
            <person name="Roy D.K."/>
            <person name="Haider R."/>
            <person name="Moosa M.M."/>
            <person name="Elias S.M."/>
            <person name="Hasan A.M."/>
            <person name="Jahan S."/>
            <person name="Shafiuddin M."/>
            <person name="Mahmood N."/>
            <person name="Shommy N.S."/>
        </authorList>
    </citation>
    <scope>NUCLEOTIDE SEQUENCE [LARGE SCALE GENOMIC DNA]</scope>
    <source>
        <strain evidence="8">cv. O-4</strain>
    </source>
</reference>
<dbReference type="InterPro" id="IPR012675">
    <property type="entry name" value="Beta-grasp_dom_sf"/>
</dbReference>
<evidence type="ECO:0000313" key="8">
    <source>
        <dbReference type="Proteomes" id="UP000187203"/>
    </source>
</evidence>
<evidence type="ECO:0000259" key="5">
    <source>
        <dbReference type="Pfam" id="PF23598"/>
    </source>
</evidence>
<feature type="region of interest" description="Disordered" evidence="3">
    <location>
        <begin position="782"/>
        <end position="818"/>
    </location>
</feature>
<dbReference type="STRING" id="93759.A0A1R3HUS9"/>
<dbReference type="InterPro" id="IPR056789">
    <property type="entry name" value="LRR_R13L1-DRL21"/>
</dbReference>
<proteinExistence type="predicted"/>
<organism evidence="7 8">
    <name type="scientific">Corchorus olitorius</name>
    <dbReference type="NCBI Taxonomy" id="93759"/>
    <lineage>
        <taxon>Eukaryota</taxon>
        <taxon>Viridiplantae</taxon>
        <taxon>Streptophyta</taxon>
        <taxon>Embryophyta</taxon>
        <taxon>Tracheophyta</taxon>
        <taxon>Spermatophyta</taxon>
        <taxon>Magnoliopsida</taxon>
        <taxon>eudicotyledons</taxon>
        <taxon>Gunneridae</taxon>
        <taxon>Pentapetalae</taxon>
        <taxon>rosids</taxon>
        <taxon>malvids</taxon>
        <taxon>Malvales</taxon>
        <taxon>Malvaceae</taxon>
        <taxon>Grewioideae</taxon>
        <taxon>Apeibeae</taxon>
        <taxon>Corchorus</taxon>
    </lineage>
</organism>
<dbReference type="InterPro" id="IPR027417">
    <property type="entry name" value="P-loop_NTPase"/>
</dbReference>
<dbReference type="Gene3D" id="3.80.10.10">
    <property type="entry name" value="Ribonuclease Inhibitor"/>
    <property type="match status" value="2"/>
</dbReference>
<dbReference type="PANTHER" id="PTHR23155">
    <property type="entry name" value="DISEASE RESISTANCE PROTEIN RP"/>
    <property type="match status" value="1"/>
</dbReference>
<feature type="domain" description="Disease resistance R13L4/SHOC-2-like LRR" evidence="5">
    <location>
        <begin position="464"/>
        <end position="549"/>
    </location>
</feature>
<evidence type="ECO:0000256" key="3">
    <source>
        <dbReference type="SAM" id="MobiDB-lite"/>
    </source>
</evidence>
<feature type="compositionally biased region" description="Acidic residues" evidence="3">
    <location>
        <begin position="791"/>
        <end position="801"/>
    </location>
</feature>
<dbReference type="PANTHER" id="PTHR23155:SF1156">
    <property type="entry name" value="LEUCINE-RICH REPEAT AND WD REPEAT-CONTAINING PROTEIN 1"/>
    <property type="match status" value="1"/>
</dbReference>
<keyword evidence="2" id="KW-0611">Plant defense</keyword>
<dbReference type="EMBL" id="AWUE01019360">
    <property type="protein sequence ID" value="OMO74149.1"/>
    <property type="molecule type" value="Genomic_DNA"/>
</dbReference>
<dbReference type="InterPro" id="IPR036010">
    <property type="entry name" value="2Fe-2S_ferredoxin-like_sf"/>
</dbReference>
<comment type="caution">
    <text evidence="7">The sequence shown here is derived from an EMBL/GenBank/DDBJ whole genome shotgun (WGS) entry which is preliminary data.</text>
</comment>
<dbReference type="Pfam" id="PF23598">
    <property type="entry name" value="LRR_14"/>
    <property type="match status" value="1"/>
</dbReference>
<dbReference type="InterPro" id="IPR042197">
    <property type="entry name" value="Apaf_helical"/>
</dbReference>
<evidence type="ECO:0000256" key="1">
    <source>
        <dbReference type="ARBA" id="ARBA00022737"/>
    </source>
</evidence>
<accession>A0A1R3HUS9</accession>
<dbReference type="Gene3D" id="1.10.8.430">
    <property type="entry name" value="Helical domain of apoptotic protease-activating factors"/>
    <property type="match status" value="1"/>
</dbReference>
<dbReference type="SUPFAM" id="SSF52540">
    <property type="entry name" value="P-loop containing nucleoside triphosphate hydrolases"/>
    <property type="match status" value="1"/>
</dbReference>
<dbReference type="GO" id="GO:0051536">
    <property type="term" value="F:iron-sulfur cluster binding"/>
    <property type="evidence" value="ECO:0007669"/>
    <property type="project" value="InterPro"/>
</dbReference>
<dbReference type="InterPro" id="IPR032675">
    <property type="entry name" value="LRR_dom_sf"/>
</dbReference>
<dbReference type="SUPFAM" id="SSF54292">
    <property type="entry name" value="2Fe-2S ferredoxin-like"/>
    <property type="match status" value="1"/>
</dbReference>
<gene>
    <name evidence="7" type="ORF">COLO4_26691</name>
</gene>
<feature type="compositionally biased region" description="Acidic residues" evidence="3">
    <location>
        <begin position="808"/>
        <end position="818"/>
    </location>
</feature>
<dbReference type="InterPro" id="IPR036388">
    <property type="entry name" value="WH-like_DNA-bd_sf"/>
</dbReference>
<dbReference type="Pfam" id="PF25019">
    <property type="entry name" value="LRR_R13L1-DRL21"/>
    <property type="match status" value="1"/>
</dbReference>
<evidence type="ECO:0000256" key="2">
    <source>
        <dbReference type="ARBA" id="ARBA00022821"/>
    </source>
</evidence>
<dbReference type="InterPro" id="IPR058922">
    <property type="entry name" value="WHD_DRP"/>
</dbReference>
<feature type="domain" description="Disease resistance protein winged helix" evidence="4">
    <location>
        <begin position="323"/>
        <end position="393"/>
    </location>
</feature>
<dbReference type="FunFam" id="1.10.10.10:FF:000322">
    <property type="entry name" value="Probable disease resistance protein At1g63360"/>
    <property type="match status" value="1"/>
</dbReference>
<dbReference type="PRINTS" id="PR00364">
    <property type="entry name" value="DISEASERSIST"/>
</dbReference>
<dbReference type="SUPFAM" id="SSF52058">
    <property type="entry name" value="L domain-like"/>
    <property type="match status" value="1"/>
</dbReference>
<dbReference type="Gene3D" id="3.10.20.30">
    <property type="match status" value="1"/>
</dbReference>
<evidence type="ECO:0000259" key="6">
    <source>
        <dbReference type="Pfam" id="PF25019"/>
    </source>
</evidence>
<dbReference type="AlphaFoldDB" id="A0A1R3HUS9"/>
<sequence>MLSSRLSRVGFWIARELSRELVFKLTSLDFVVVDIQTYLEQDLDPVSAGNTSALCLKYCQKQEPFRVPYFKSTMVFLPQLQTMLLREAMNRKKRPQHSCGLGSILSTITHLIEGLRSLISVTFVSKDGEETQIRVPVGMSMLEAAHENDLELEGKNHDFFDMEYYNKLEDPTDEENDMLDLAFGLTETSRLGCQIVARPELDGIRLAIPAATRNFAVDGYNRLLVTCEDEMKGKSNRRAFGRTKEECESLEDIGREIVKKCKGLPLAAKVLGGLMRSKRTEEQWQSILGSEIWELESGPFPPLLLSYYDLPYALKRCFSYCAVFPKDKRIWKDDLIELWMAQGYLQGTECKDMEIVGQEYFDELAMRSFFQDFTNDRKNNIISCKMHDIVHDCAKFLTKSECVSVAVNGAKELYLSEEARHLSLSCPEGDVSVPECIHNAKKQRTLLTHGRLWLLEAASLSKLFDQLTHLRAVNLHGCCFKELPESIGKLMHLKYLNLSGNFLLKELLEVVCDLCYLQTLDLTDCCNLEMLPSGLGKLCNLRHLKMHVLGREARRAKFDEKNGLHSLELSKRKDEDAFVLEALQPPPNLESLSWIDYFGGPPELPSWMMSLTKLKKIELTDGEMWDYLPPLGKLLFLEELTMTYLIATVEFLGVEGEAGQSSVSIIAFPNLKFLQFREMKEWEEWEYRMSSSTMTGDEVKIMPNLQSLQIDDLLKELPCHLPRNPTLNELSIYECPILEQHCKTGGQNAWINVSPTPDIFFAYGSLCTEMAREFIGGADSEEAEAGFATEGSDDYEREETEAGFATEGADEGADERIH</sequence>
<name>A0A1R3HUS9_9ROSI</name>
<dbReference type="Pfam" id="PF23559">
    <property type="entry name" value="WHD_DRP"/>
    <property type="match status" value="1"/>
</dbReference>
<protein>
    <submittedName>
        <fullName evidence="7">Disease resistance protein</fullName>
    </submittedName>
</protein>
<evidence type="ECO:0000313" key="7">
    <source>
        <dbReference type="EMBL" id="OMO74149.1"/>
    </source>
</evidence>
<dbReference type="Proteomes" id="UP000187203">
    <property type="component" value="Unassembled WGS sequence"/>
</dbReference>
<keyword evidence="1" id="KW-0677">Repeat</keyword>
<evidence type="ECO:0000259" key="4">
    <source>
        <dbReference type="Pfam" id="PF23559"/>
    </source>
</evidence>
<dbReference type="Gene3D" id="1.10.10.10">
    <property type="entry name" value="Winged helix-like DNA-binding domain superfamily/Winged helix DNA-binding domain"/>
    <property type="match status" value="1"/>
</dbReference>
<keyword evidence="8" id="KW-1185">Reference proteome</keyword>
<dbReference type="OrthoDB" id="268593at2759"/>
<dbReference type="InterPro" id="IPR044974">
    <property type="entry name" value="Disease_R_plants"/>
</dbReference>